<accession>A0A1G9M3S7</accession>
<dbReference type="InterPro" id="IPR047665">
    <property type="entry name" value="ComGG_streptococcus-type"/>
</dbReference>
<dbReference type="AlphaFoldDB" id="A0A1G9M3S7"/>
<gene>
    <name evidence="1" type="ORF">SAMN05216400_1339</name>
</gene>
<evidence type="ECO:0008006" key="3">
    <source>
        <dbReference type="Google" id="ProtNLM"/>
    </source>
</evidence>
<evidence type="ECO:0000313" key="2">
    <source>
        <dbReference type="Proteomes" id="UP000183162"/>
    </source>
</evidence>
<reference evidence="1 2" key="1">
    <citation type="submission" date="2016-10" db="EMBL/GenBank/DDBJ databases">
        <authorList>
            <person name="de Groot N.N."/>
        </authorList>
    </citation>
    <scope>NUCLEOTIDE SEQUENCE [LARGE SCALE GENOMIC DNA]</scope>
    <source>
        <strain evidence="1 2">Sb09</strain>
    </source>
</reference>
<dbReference type="OrthoDB" id="2237524at2"/>
<evidence type="ECO:0000313" key="1">
    <source>
        <dbReference type="EMBL" id="SDL68866.1"/>
    </source>
</evidence>
<dbReference type="EMBL" id="FNGX01000004">
    <property type="protein sequence ID" value="SDL68866.1"/>
    <property type="molecule type" value="Genomic_DNA"/>
</dbReference>
<dbReference type="Proteomes" id="UP000183162">
    <property type="component" value="Unassembled WGS sequence"/>
</dbReference>
<name>A0A1G9M3S7_STREI</name>
<dbReference type="RefSeq" id="WP_033151916.1">
    <property type="nucleotide sequence ID" value="NZ_JPGC01000001.1"/>
</dbReference>
<organism evidence="1 2">
    <name type="scientific">Streptococcus equinus</name>
    <name type="common">Streptococcus bovis</name>
    <dbReference type="NCBI Taxonomy" id="1335"/>
    <lineage>
        <taxon>Bacteria</taxon>
        <taxon>Bacillati</taxon>
        <taxon>Bacillota</taxon>
        <taxon>Bacilli</taxon>
        <taxon>Lactobacillales</taxon>
        <taxon>Streptococcaceae</taxon>
        <taxon>Streptococcus</taxon>
    </lineage>
</organism>
<protein>
    <recommendedName>
        <fullName evidence="3">Competence protein ComGG</fullName>
    </recommendedName>
</protein>
<dbReference type="NCBIfam" id="NF041014">
    <property type="entry name" value="pilin_ComGG_2"/>
    <property type="match status" value="1"/>
</dbReference>
<proteinExistence type="predicted"/>
<sequence>MFTLLMRQVRAGILLYAMLMAAIFALLLQFYLGRVVASERQHQAQLKYAQAYLMAEISRDYAKDSSGKCYFDKGVVSYQRENEVLVETVVLENKEEFHYTFSLPKKSEQTIEKESH</sequence>